<dbReference type="InterPro" id="IPR015141">
    <property type="entry name" value="PLipase_A2_prok/fun"/>
</dbReference>
<dbReference type="Pfam" id="PF09056">
    <property type="entry name" value="Phospholip_A2_3"/>
    <property type="match status" value="1"/>
</dbReference>
<dbReference type="SUPFAM" id="SSF48619">
    <property type="entry name" value="Phospholipase A2, PLA2"/>
    <property type="match status" value="1"/>
</dbReference>
<organism evidence="2 3">
    <name type="scientific">Pilimelia columellifera subsp. columellifera</name>
    <dbReference type="NCBI Taxonomy" id="706583"/>
    <lineage>
        <taxon>Bacteria</taxon>
        <taxon>Bacillati</taxon>
        <taxon>Actinomycetota</taxon>
        <taxon>Actinomycetes</taxon>
        <taxon>Micromonosporales</taxon>
        <taxon>Micromonosporaceae</taxon>
        <taxon>Pilimelia</taxon>
    </lineage>
</organism>
<comment type="caution">
    <text evidence="2">The sequence shown here is derived from an EMBL/GenBank/DDBJ whole genome shotgun (WGS) entry which is preliminary data.</text>
</comment>
<sequence length="263" mass="27622">MKLLALSLSLAIGCGSVAAMAGTPAAATPAFSSQQMVTISSEAGVGGPQIIASPEAPHSFRFDAGVPAGGKLAAVGGSDSEITGHILVKNSRGETVGAWDEPWANDANMRQVITSYRIEGTAIVQTVDVSAGTAFPLTINPVYSAVGGDSSRTPLGPSKVTVPSNYLYDPDRGSLHDYCTHSPDEWYSADFRGPCARHDQCYARPGNHKKECDNQLEKHLTQNCDHAYGPGVKRTSCHGIANTYWAAVTAGGDDLRPRTSSQS</sequence>
<feature type="signal peptide" evidence="1">
    <location>
        <begin position="1"/>
        <end position="21"/>
    </location>
</feature>
<protein>
    <submittedName>
        <fullName evidence="2">Uncharacterized protein</fullName>
    </submittedName>
</protein>
<gene>
    <name evidence="2" type="ORF">GCM10010201_33950</name>
</gene>
<dbReference type="InterPro" id="IPR036444">
    <property type="entry name" value="PLipase_A2_dom_sf"/>
</dbReference>
<dbReference type="EMBL" id="BAAARY010000028">
    <property type="protein sequence ID" value="GAA2531685.1"/>
    <property type="molecule type" value="Genomic_DNA"/>
</dbReference>
<accession>A0ABP6B118</accession>
<evidence type="ECO:0000256" key="1">
    <source>
        <dbReference type="SAM" id="SignalP"/>
    </source>
</evidence>
<name>A0ABP6B118_9ACTN</name>
<dbReference type="RefSeq" id="WP_344174299.1">
    <property type="nucleotide sequence ID" value="NZ_BAAARY010000028.1"/>
</dbReference>
<feature type="chain" id="PRO_5047045322" evidence="1">
    <location>
        <begin position="22"/>
        <end position="263"/>
    </location>
</feature>
<reference evidence="3" key="1">
    <citation type="journal article" date="2019" name="Int. J. Syst. Evol. Microbiol.">
        <title>The Global Catalogue of Microorganisms (GCM) 10K type strain sequencing project: providing services to taxonomists for standard genome sequencing and annotation.</title>
        <authorList>
            <consortium name="The Broad Institute Genomics Platform"/>
            <consortium name="The Broad Institute Genome Sequencing Center for Infectious Disease"/>
            <person name="Wu L."/>
            <person name="Ma J."/>
        </authorList>
    </citation>
    <scope>NUCLEOTIDE SEQUENCE [LARGE SCALE GENOMIC DNA]</scope>
    <source>
        <strain evidence="3">JCM 3367</strain>
    </source>
</reference>
<dbReference type="Proteomes" id="UP001499978">
    <property type="component" value="Unassembled WGS sequence"/>
</dbReference>
<proteinExistence type="predicted"/>
<evidence type="ECO:0000313" key="2">
    <source>
        <dbReference type="EMBL" id="GAA2531685.1"/>
    </source>
</evidence>
<evidence type="ECO:0000313" key="3">
    <source>
        <dbReference type="Proteomes" id="UP001499978"/>
    </source>
</evidence>
<keyword evidence="1" id="KW-0732">Signal</keyword>
<keyword evidence="3" id="KW-1185">Reference proteome</keyword>
<dbReference type="Gene3D" id="1.20.90.10">
    <property type="entry name" value="Phospholipase A2 domain"/>
    <property type="match status" value="1"/>
</dbReference>